<dbReference type="GO" id="GO:0006355">
    <property type="term" value="P:regulation of DNA-templated transcription"/>
    <property type="evidence" value="ECO:0007669"/>
    <property type="project" value="InterPro"/>
</dbReference>
<dbReference type="CDD" id="cd19934">
    <property type="entry name" value="REC_OmpR_EcPhoP-like"/>
    <property type="match status" value="1"/>
</dbReference>
<dbReference type="InterPro" id="IPR036388">
    <property type="entry name" value="WH-like_DNA-bd_sf"/>
</dbReference>
<evidence type="ECO:0000259" key="9">
    <source>
        <dbReference type="PROSITE" id="PS51755"/>
    </source>
</evidence>
<evidence type="ECO:0000259" key="8">
    <source>
        <dbReference type="PROSITE" id="PS50110"/>
    </source>
</evidence>
<dbReference type="InterPro" id="IPR001789">
    <property type="entry name" value="Sig_transdc_resp-reg_receiver"/>
</dbReference>
<dbReference type="PANTHER" id="PTHR48111:SF37">
    <property type="entry name" value="RESPONSE REGULATOR PROTEIN CARR"/>
    <property type="match status" value="1"/>
</dbReference>
<dbReference type="SMART" id="SM00448">
    <property type="entry name" value="REC"/>
    <property type="match status" value="1"/>
</dbReference>
<feature type="domain" description="OmpR/PhoB-type" evidence="9">
    <location>
        <begin position="124"/>
        <end position="218"/>
    </location>
</feature>
<dbReference type="InterPro" id="IPR011006">
    <property type="entry name" value="CheY-like_superfamily"/>
</dbReference>
<evidence type="ECO:0000256" key="6">
    <source>
        <dbReference type="PROSITE-ProRule" id="PRU00169"/>
    </source>
</evidence>
<keyword evidence="5" id="KW-0804">Transcription</keyword>
<dbReference type="RefSeq" id="WP_123691647.1">
    <property type="nucleotide sequence ID" value="NZ_AP019700.1"/>
</dbReference>
<keyword evidence="11" id="KW-1185">Reference proteome</keyword>
<dbReference type="GO" id="GO:0032993">
    <property type="term" value="C:protein-DNA complex"/>
    <property type="evidence" value="ECO:0007669"/>
    <property type="project" value="TreeGrafter"/>
</dbReference>
<keyword evidence="4 7" id="KW-0238">DNA-binding</keyword>
<evidence type="ECO:0000256" key="5">
    <source>
        <dbReference type="ARBA" id="ARBA00023163"/>
    </source>
</evidence>
<dbReference type="Gene3D" id="6.10.250.690">
    <property type="match status" value="1"/>
</dbReference>
<evidence type="ECO:0000256" key="3">
    <source>
        <dbReference type="ARBA" id="ARBA00023015"/>
    </source>
</evidence>
<proteinExistence type="predicted"/>
<dbReference type="EMBL" id="RJKX01000015">
    <property type="protein sequence ID" value="ROP84045.1"/>
    <property type="molecule type" value="Genomic_DNA"/>
</dbReference>
<dbReference type="Gene3D" id="3.40.50.2300">
    <property type="match status" value="1"/>
</dbReference>
<dbReference type="SMART" id="SM00862">
    <property type="entry name" value="Trans_reg_C"/>
    <property type="match status" value="1"/>
</dbReference>
<dbReference type="OrthoDB" id="9802426at2"/>
<comment type="caution">
    <text evidence="10">The sequence shown here is derived from an EMBL/GenBank/DDBJ whole genome shotgun (WGS) entry which is preliminary data.</text>
</comment>
<accession>A0A3N1L3R4</accession>
<dbReference type="InterPro" id="IPR001867">
    <property type="entry name" value="OmpR/PhoB-type_DNA-bd"/>
</dbReference>
<dbReference type="PANTHER" id="PTHR48111">
    <property type="entry name" value="REGULATOR OF RPOS"/>
    <property type="match status" value="1"/>
</dbReference>
<dbReference type="InterPro" id="IPR039420">
    <property type="entry name" value="WalR-like"/>
</dbReference>
<protein>
    <submittedName>
        <fullName evidence="10">Two-component system OmpR family response regulator</fullName>
    </submittedName>
</protein>
<dbReference type="CDD" id="cd00383">
    <property type="entry name" value="trans_reg_C"/>
    <property type="match status" value="1"/>
</dbReference>
<dbReference type="Proteomes" id="UP000278222">
    <property type="component" value="Unassembled WGS sequence"/>
</dbReference>
<dbReference type="GO" id="GO:0000976">
    <property type="term" value="F:transcription cis-regulatory region binding"/>
    <property type="evidence" value="ECO:0007669"/>
    <property type="project" value="TreeGrafter"/>
</dbReference>
<dbReference type="GO" id="GO:0005829">
    <property type="term" value="C:cytosol"/>
    <property type="evidence" value="ECO:0007669"/>
    <property type="project" value="TreeGrafter"/>
</dbReference>
<dbReference type="PROSITE" id="PS51755">
    <property type="entry name" value="OMPR_PHOB"/>
    <property type="match status" value="1"/>
</dbReference>
<keyword evidence="1 6" id="KW-0597">Phosphoprotein</keyword>
<evidence type="ECO:0000313" key="10">
    <source>
        <dbReference type="EMBL" id="ROP84045.1"/>
    </source>
</evidence>
<feature type="modified residue" description="4-aspartylphosphate" evidence="6">
    <location>
        <position position="51"/>
    </location>
</feature>
<name>A0A3N1L3R4_9PROT</name>
<dbReference type="SUPFAM" id="SSF52172">
    <property type="entry name" value="CheY-like"/>
    <property type="match status" value="1"/>
</dbReference>
<evidence type="ECO:0000256" key="7">
    <source>
        <dbReference type="PROSITE-ProRule" id="PRU01091"/>
    </source>
</evidence>
<keyword evidence="3" id="KW-0805">Transcription regulation</keyword>
<dbReference type="Gene3D" id="1.10.10.10">
    <property type="entry name" value="Winged helix-like DNA-binding domain superfamily/Winged helix DNA-binding domain"/>
    <property type="match status" value="1"/>
</dbReference>
<evidence type="ECO:0000256" key="2">
    <source>
        <dbReference type="ARBA" id="ARBA00023012"/>
    </source>
</evidence>
<feature type="DNA-binding region" description="OmpR/PhoB-type" evidence="7">
    <location>
        <begin position="124"/>
        <end position="218"/>
    </location>
</feature>
<dbReference type="GO" id="GO:0000156">
    <property type="term" value="F:phosphorelay response regulator activity"/>
    <property type="evidence" value="ECO:0007669"/>
    <property type="project" value="TreeGrafter"/>
</dbReference>
<reference evidence="10 11" key="1">
    <citation type="submission" date="2018-11" db="EMBL/GenBank/DDBJ databases">
        <title>Genomic Encyclopedia of Type Strains, Phase IV (KMG-IV): sequencing the most valuable type-strain genomes for metagenomic binning, comparative biology and taxonomic classification.</title>
        <authorList>
            <person name="Goeker M."/>
        </authorList>
    </citation>
    <scope>NUCLEOTIDE SEQUENCE [LARGE SCALE GENOMIC DNA]</scope>
    <source>
        <strain evidence="10 11">DSM 5900</strain>
    </source>
</reference>
<dbReference type="FunFam" id="3.40.50.2300:FF:000002">
    <property type="entry name" value="DNA-binding response regulator PhoP"/>
    <property type="match status" value="1"/>
</dbReference>
<dbReference type="PROSITE" id="PS50110">
    <property type="entry name" value="RESPONSE_REGULATORY"/>
    <property type="match status" value="1"/>
</dbReference>
<evidence type="ECO:0000313" key="11">
    <source>
        <dbReference type="Proteomes" id="UP000278222"/>
    </source>
</evidence>
<feature type="domain" description="Response regulatory" evidence="8">
    <location>
        <begin position="2"/>
        <end position="116"/>
    </location>
</feature>
<sequence>MRILVVEDDIRLATALAETLRQAGYAVDHAGDGDAASAIGETEPYDAAVLDLGLPKRDGIAVLTDWRRAGRTMPVLILTARDAWADKVEGFRAGADDYLTKPFRLEEVVLRLRALIRRANGHADTVVRCGALALDTLLGVFTLDGAALSLTAFEWRILAYLIHRKEQTVSRSELSEHVYEDHVERDYNSLEVMIGRLRRKVGRDRIATVRGLGYRLTPEGEGTGAGSGIA</sequence>
<keyword evidence="2" id="KW-0902">Two-component regulatory system</keyword>
<gene>
    <name evidence="10" type="ORF">EDC65_3392</name>
</gene>
<organism evidence="10 11">
    <name type="scientific">Stella humosa</name>
    <dbReference type="NCBI Taxonomy" id="94"/>
    <lineage>
        <taxon>Bacteria</taxon>
        <taxon>Pseudomonadati</taxon>
        <taxon>Pseudomonadota</taxon>
        <taxon>Alphaproteobacteria</taxon>
        <taxon>Rhodospirillales</taxon>
        <taxon>Stellaceae</taxon>
        <taxon>Stella</taxon>
    </lineage>
</organism>
<dbReference type="Pfam" id="PF00486">
    <property type="entry name" value="Trans_reg_C"/>
    <property type="match status" value="1"/>
</dbReference>
<evidence type="ECO:0000256" key="4">
    <source>
        <dbReference type="ARBA" id="ARBA00023125"/>
    </source>
</evidence>
<evidence type="ECO:0000256" key="1">
    <source>
        <dbReference type="ARBA" id="ARBA00022553"/>
    </source>
</evidence>
<dbReference type="Pfam" id="PF00072">
    <property type="entry name" value="Response_reg"/>
    <property type="match status" value="1"/>
</dbReference>
<dbReference type="AlphaFoldDB" id="A0A3N1L3R4"/>